<organism evidence="2">
    <name type="scientific">Thermodesulfatator atlanticus</name>
    <dbReference type="NCBI Taxonomy" id="501497"/>
    <lineage>
        <taxon>Bacteria</taxon>
        <taxon>Pseudomonadati</taxon>
        <taxon>Thermodesulfobacteriota</taxon>
        <taxon>Thermodesulfobacteria</taxon>
        <taxon>Thermodesulfobacteriales</taxon>
        <taxon>Thermodesulfatatoraceae</taxon>
        <taxon>Thermodesulfatator</taxon>
    </lineage>
</organism>
<dbReference type="AlphaFoldDB" id="A0A7V5P0L5"/>
<name>A0A7V5P0L5_9BACT</name>
<dbReference type="InterPro" id="IPR037465">
    <property type="entry name" value="YlxR"/>
</dbReference>
<reference evidence="2" key="1">
    <citation type="journal article" date="2020" name="mSystems">
        <title>Genome- and Community-Level Interaction Insights into Carbon Utilization and Element Cycling Functions of Hydrothermarchaeota in Hydrothermal Sediment.</title>
        <authorList>
            <person name="Zhou Z."/>
            <person name="Liu Y."/>
            <person name="Xu W."/>
            <person name="Pan J."/>
            <person name="Luo Z.H."/>
            <person name="Li M."/>
        </authorList>
    </citation>
    <scope>NUCLEOTIDE SEQUENCE [LARGE SCALE GENOMIC DNA]</scope>
    <source>
        <strain evidence="2">HyVt-533</strain>
    </source>
</reference>
<dbReference type="SUPFAM" id="SSF64376">
    <property type="entry name" value="YlxR-like"/>
    <property type="match status" value="1"/>
</dbReference>
<dbReference type="InterPro" id="IPR035931">
    <property type="entry name" value="YlxR-like_sf"/>
</dbReference>
<comment type="caution">
    <text evidence="2">The sequence shown here is derived from an EMBL/GenBank/DDBJ whole genome shotgun (WGS) entry which is preliminary data.</text>
</comment>
<gene>
    <name evidence="2" type="ORF">ENJ96_06385</name>
</gene>
<dbReference type="PANTHER" id="PTHR34215">
    <property type="entry name" value="BLL0784 PROTEIN"/>
    <property type="match status" value="1"/>
</dbReference>
<evidence type="ECO:0000313" key="2">
    <source>
        <dbReference type="EMBL" id="HHI97462.1"/>
    </source>
</evidence>
<evidence type="ECO:0000259" key="1">
    <source>
        <dbReference type="Pfam" id="PF04296"/>
    </source>
</evidence>
<dbReference type="InterPro" id="IPR007393">
    <property type="entry name" value="YlxR_dom"/>
</dbReference>
<sequence length="110" mass="12580">MLAKAKRHIPQRSCIICKRKTAKHELLRLVVDEKGRILFDEKQRLPGRGAYVCPAQPCVAKLFTKHGDKRLRYAFRGKARELPQKTIDKILEILTVPKGATKGYEQGKNL</sequence>
<protein>
    <submittedName>
        <fullName evidence="2">YlxR family protein</fullName>
    </submittedName>
</protein>
<feature type="domain" description="YlxR" evidence="1">
    <location>
        <begin position="12"/>
        <end position="78"/>
    </location>
</feature>
<dbReference type="Pfam" id="PF04296">
    <property type="entry name" value="YlxR"/>
    <property type="match status" value="1"/>
</dbReference>
<dbReference type="PANTHER" id="PTHR34215:SF1">
    <property type="entry name" value="YLXR DOMAIN-CONTAINING PROTEIN"/>
    <property type="match status" value="1"/>
</dbReference>
<dbReference type="EMBL" id="DROK01000184">
    <property type="protein sequence ID" value="HHI97462.1"/>
    <property type="molecule type" value="Genomic_DNA"/>
</dbReference>
<accession>A0A7V5P0L5</accession>
<dbReference type="Proteomes" id="UP000886101">
    <property type="component" value="Unassembled WGS sequence"/>
</dbReference>
<proteinExistence type="predicted"/>
<dbReference type="Gene3D" id="3.30.1230.10">
    <property type="entry name" value="YlxR-like"/>
    <property type="match status" value="1"/>
</dbReference>